<feature type="compositionally biased region" description="Basic and acidic residues" evidence="4">
    <location>
        <begin position="57"/>
        <end position="73"/>
    </location>
</feature>
<keyword evidence="7" id="KW-1185">Reference proteome</keyword>
<feature type="domain" description="MYND-type" evidence="5">
    <location>
        <begin position="104"/>
        <end position="146"/>
    </location>
</feature>
<evidence type="ECO:0000313" key="8">
    <source>
        <dbReference type="RefSeq" id="XP_018323993.1"/>
    </source>
</evidence>
<dbReference type="Gene3D" id="6.10.140.2220">
    <property type="match status" value="1"/>
</dbReference>
<dbReference type="OrthoDB" id="6431454at2759"/>
<dbReference type="InterPro" id="IPR058586">
    <property type="entry name" value="Ajm-1"/>
</dbReference>
<feature type="non-terminal residue" evidence="8">
    <location>
        <position position="1"/>
    </location>
</feature>
<evidence type="ECO:0000259" key="5">
    <source>
        <dbReference type="Pfam" id="PF01753"/>
    </source>
</evidence>
<keyword evidence="3" id="KW-0862">Zinc</keyword>
<keyword evidence="1" id="KW-0479">Metal-binding</keyword>
<dbReference type="RefSeq" id="XP_018323993.1">
    <property type="nucleotide sequence ID" value="XM_018468491.1"/>
</dbReference>
<feature type="compositionally biased region" description="Polar residues" evidence="4">
    <location>
        <begin position="74"/>
        <end position="85"/>
    </location>
</feature>
<evidence type="ECO:0000256" key="4">
    <source>
        <dbReference type="SAM" id="MobiDB-lite"/>
    </source>
</evidence>
<dbReference type="GeneID" id="108736168"/>
<name>A0A1W4WV27_AGRPL</name>
<dbReference type="Pfam" id="PF26649">
    <property type="entry name" value="Ajm-1"/>
    <property type="match status" value="1"/>
</dbReference>
<reference evidence="8" key="1">
    <citation type="submission" date="2025-08" db="UniProtKB">
        <authorList>
            <consortium name="RefSeq"/>
        </authorList>
    </citation>
    <scope>IDENTIFICATION</scope>
    <source>
        <tissue evidence="8">Entire body</tissue>
    </source>
</reference>
<evidence type="ECO:0000256" key="2">
    <source>
        <dbReference type="ARBA" id="ARBA00022771"/>
    </source>
</evidence>
<dbReference type="KEGG" id="apln:108736168"/>
<evidence type="ECO:0000256" key="1">
    <source>
        <dbReference type="ARBA" id="ARBA00022723"/>
    </source>
</evidence>
<sequence>LEVTAVHYSYSREQRPSPNSTTLEDVLDSLLGLPPSTRAPSPSLAETASVNTSPGRLGEESRAAEQYRRHSEGSDTVSQKPQHSTFQRRISFDSTPLIRCRYNRCGKTIPVTSSEARDFKNCHNCSYTYCSRQCRRAHWEKHRKICLFSRIGSLCRQVLTSVKENADSLLQISLVARRGYLAKGPGAVKCFFPCPENAEKFLVEGLPALGDLTYVARADLLPSEMGSQMYSEIMKMCKNYNPDSKLVLYVSVCVVSEAPTAGSVKWERQLVSRCAKMRLSKNVPLPGRDVDIPETYIFTCVPTFDEKMREEIVNRLANELGLLGVNLQRKYPEIHGQLQSFASRNFERFTPITVYPYVEQTGKCFMCIIMLDAEPDSVRQVAAAGIQARTINLR</sequence>
<feature type="region of interest" description="Disordered" evidence="4">
    <location>
        <begin position="1"/>
        <end position="85"/>
    </location>
</feature>
<dbReference type="SUPFAM" id="SSF144232">
    <property type="entry name" value="HIT/MYND zinc finger-like"/>
    <property type="match status" value="1"/>
</dbReference>
<dbReference type="GO" id="GO:0005886">
    <property type="term" value="C:plasma membrane"/>
    <property type="evidence" value="ECO:0007669"/>
    <property type="project" value="TreeGrafter"/>
</dbReference>
<organism evidence="7 8">
    <name type="scientific">Agrilus planipennis</name>
    <name type="common">Emerald ash borer</name>
    <name type="synonym">Agrilus marcopoli</name>
    <dbReference type="NCBI Taxonomy" id="224129"/>
    <lineage>
        <taxon>Eukaryota</taxon>
        <taxon>Metazoa</taxon>
        <taxon>Ecdysozoa</taxon>
        <taxon>Arthropoda</taxon>
        <taxon>Hexapoda</taxon>
        <taxon>Insecta</taxon>
        <taxon>Pterygota</taxon>
        <taxon>Neoptera</taxon>
        <taxon>Endopterygota</taxon>
        <taxon>Coleoptera</taxon>
        <taxon>Polyphaga</taxon>
        <taxon>Elateriformia</taxon>
        <taxon>Buprestoidea</taxon>
        <taxon>Buprestidae</taxon>
        <taxon>Agrilinae</taxon>
        <taxon>Agrilus</taxon>
    </lineage>
</organism>
<proteinExistence type="predicted"/>
<gene>
    <name evidence="8" type="primary">LOC108736168</name>
</gene>
<dbReference type="InParanoid" id="A0A1W4WV27"/>
<feature type="domain" description="Apical junction molecule ajm1 alpha/beta" evidence="6">
    <location>
        <begin position="147"/>
        <end position="260"/>
    </location>
</feature>
<evidence type="ECO:0000313" key="7">
    <source>
        <dbReference type="Proteomes" id="UP000192223"/>
    </source>
</evidence>
<dbReference type="InterPro" id="IPR002893">
    <property type="entry name" value="Znf_MYND"/>
</dbReference>
<protein>
    <submittedName>
        <fullName evidence="8">Apical junction component 1 homolog</fullName>
    </submittedName>
</protein>
<dbReference type="GO" id="GO:0045216">
    <property type="term" value="P:cell-cell junction organization"/>
    <property type="evidence" value="ECO:0007669"/>
    <property type="project" value="InterPro"/>
</dbReference>
<evidence type="ECO:0000259" key="6">
    <source>
        <dbReference type="Pfam" id="PF26649"/>
    </source>
</evidence>
<dbReference type="InterPro" id="IPR038825">
    <property type="entry name" value="Apical_junction"/>
</dbReference>
<keyword evidence="2" id="KW-0863">Zinc-finger</keyword>
<evidence type="ECO:0000256" key="3">
    <source>
        <dbReference type="ARBA" id="ARBA00022833"/>
    </source>
</evidence>
<dbReference type="PANTHER" id="PTHR21517:SF3">
    <property type="entry name" value="APICAL JUNCTION COMPONENT 1 HOMOLOG"/>
    <property type="match status" value="1"/>
</dbReference>
<dbReference type="PANTHER" id="PTHR21517">
    <property type="entry name" value="APICAL JUNCTION COMPONENT 1 HOMOLOG"/>
    <property type="match status" value="1"/>
</dbReference>
<dbReference type="GO" id="GO:0043296">
    <property type="term" value="C:apical junction complex"/>
    <property type="evidence" value="ECO:0007669"/>
    <property type="project" value="TreeGrafter"/>
</dbReference>
<accession>A0A1W4WV27</accession>
<dbReference type="Proteomes" id="UP000192223">
    <property type="component" value="Unplaced"/>
</dbReference>
<dbReference type="AlphaFoldDB" id="A0A1W4WV27"/>
<dbReference type="Pfam" id="PF01753">
    <property type="entry name" value="zf-MYND"/>
    <property type="match status" value="1"/>
</dbReference>
<feature type="compositionally biased region" description="Polar residues" evidence="4">
    <location>
        <begin position="38"/>
        <end position="54"/>
    </location>
</feature>
<dbReference type="GO" id="GO:0008270">
    <property type="term" value="F:zinc ion binding"/>
    <property type="evidence" value="ECO:0007669"/>
    <property type="project" value="UniProtKB-KW"/>
</dbReference>